<dbReference type="EMBL" id="JACGWN010000009">
    <property type="protein sequence ID" value="KAL0434037.1"/>
    <property type="molecule type" value="Genomic_DNA"/>
</dbReference>
<dbReference type="AlphaFoldDB" id="A0AAW2VWT3"/>
<reference evidence="1" key="1">
    <citation type="submission" date="2020-06" db="EMBL/GenBank/DDBJ databases">
        <authorList>
            <person name="Li T."/>
            <person name="Hu X."/>
            <person name="Zhang T."/>
            <person name="Song X."/>
            <person name="Zhang H."/>
            <person name="Dai N."/>
            <person name="Sheng W."/>
            <person name="Hou X."/>
            <person name="Wei L."/>
        </authorList>
    </citation>
    <scope>NUCLEOTIDE SEQUENCE</scope>
    <source>
        <strain evidence="1">KEN1</strain>
        <tissue evidence="1">Leaf</tissue>
    </source>
</reference>
<evidence type="ECO:0008006" key="2">
    <source>
        <dbReference type="Google" id="ProtNLM"/>
    </source>
</evidence>
<gene>
    <name evidence="1" type="ORF">Slati_2738000</name>
</gene>
<accession>A0AAW2VWT3</accession>
<reference evidence="1" key="2">
    <citation type="journal article" date="2024" name="Plant">
        <title>Genomic evolution and insights into agronomic trait innovations of Sesamum species.</title>
        <authorList>
            <person name="Miao H."/>
            <person name="Wang L."/>
            <person name="Qu L."/>
            <person name="Liu H."/>
            <person name="Sun Y."/>
            <person name="Le M."/>
            <person name="Wang Q."/>
            <person name="Wei S."/>
            <person name="Zheng Y."/>
            <person name="Lin W."/>
            <person name="Duan Y."/>
            <person name="Cao H."/>
            <person name="Xiong S."/>
            <person name="Wang X."/>
            <person name="Wei L."/>
            <person name="Li C."/>
            <person name="Ma Q."/>
            <person name="Ju M."/>
            <person name="Zhao R."/>
            <person name="Li G."/>
            <person name="Mu C."/>
            <person name="Tian Q."/>
            <person name="Mei H."/>
            <person name="Zhang T."/>
            <person name="Gao T."/>
            <person name="Zhang H."/>
        </authorList>
    </citation>
    <scope>NUCLEOTIDE SEQUENCE</scope>
    <source>
        <strain evidence="1">KEN1</strain>
    </source>
</reference>
<dbReference type="PANTHER" id="PTHR33116">
    <property type="entry name" value="REVERSE TRANSCRIPTASE ZINC-BINDING DOMAIN-CONTAINING PROTEIN-RELATED-RELATED"/>
    <property type="match status" value="1"/>
</dbReference>
<evidence type="ECO:0000313" key="1">
    <source>
        <dbReference type="EMBL" id="KAL0434037.1"/>
    </source>
</evidence>
<protein>
    <recommendedName>
        <fullName evidence="2">Reverse transcriptase</fullName>
    </recommendedName>
</protein>
<dbReference type="PANTHER" id="PTHR33116:SF86">
    <property type="entry name" value="REVERSE TRANSCRIPTASE DOMAIN-CONTAINING PROTEIN"/>
    <property type="match status" value="1"/>
</dbReference>
<name>A0AAW2VWT3_9LAMI</name>
<sequence>MKTIDDELTRLFTLEEITQALNQMHPLKSPGPDGVAVVAKHEKYLGLPTVVGRSKKELFEGIKDRIWKKLHSWSSKQLSQAGRSVLLKSIIHMIPTYVIRYLASSKAQWRTSFELWCRYKNSLAHVGQTVLA</sequence>
<proteinExistence type="predicted"/>
<comment type="caution">
    <text evidence="1">The sequence shown here is derived from an EMBL/GenBank/DDBJ whole genome shotgun (WGS) entry which is preliminary data.</text>
</comment>
<organism evidence="1">
    <name type="scientific">Sesamum latifolium</name>
    <dbReference type="NCBI Taxonomy" id="2727402"/>
    <lineage>
        <taxon>Eukaryota</taxon>
        <taxon>Viridiplantae</taxon>
        <taxon>Streptophyta</taxon>
        <taxon>Embryophyta</taxon>
        <taxon>Tracheophyta</taxon>
        <taxon>Spermatophyta</taxon>
        <taxon>Magnoliopsida</taxon>
        <taxon>eudicotyledons</taxon>
        <taxon>Gunneridae</taxon>
        <taxon>Pentapetalae</taxon>
        <taxon>asterids</taxon>
        <taxon>lamiids</taxon>
        <taxon>Lamiales</taxon>
        <taxon>Pedaliaceae</taxon>
        <taxon>Sesamum</taxon>
    </lineage>
</organism>